<dbReference type="AlphaFoldDB" id="A0A395JSR0"/>
<evidence type="ECO:0008006" key="4">
    <source>
        <dbReference type="Google" id="ProtNLM"/>
    </source>
</evidence>
<keyword evidence="1" id="KW-0732">Signal</keyword>
<dbReference type="Proteomes" id="UP000253083">
    <property type="component" value="Unassembled WGS sequence"/>
</dbReference>
<feature type="chain" id="PRO_5017314237" description="Rap1a immunity protein domain-containing protein" evidence="1">
    <location>
        <begin position="24"/>
        <end position="114"/>
    </location>
</feature>
<proteinExistence type="predicted"/>
<dbReference type="OrthoDB" id="6386129at2"/>
<dbReference type="RefSeq" id="WP_147251012.1">
    <property type="nucleotide sequence ID" value="NZ_QNRT01000002.1"/>
</dbReference>
<comment type="caution">
    <text evidence="2">The sequence shown here is derived from an EMBL/GenBank/DDBJ whole genome shotgun (WGS) entry which is preliminary data.</text>
</comment>
<evidence type="ECO:0000313" key="2">
    <source>
        <dbReference type="EMBL" id="RBP51740.1"/>
    </source>
</evidence>
<gene>
    <name evidence="2" type="ORF">DFR28_1021173</name>
</gene>
<dbReference type="PROSITE" id="PS51257">
    <property type="entry name" value="PROKAR_LIPOPROTEIN"/>
    <property type="match status" value="1"/>
</dbReference>
<dbReference type="EMBL" id="QNRT01000002">
    <property type="protein sequence ID" value="RBP51740.1"/>
    <property type="molecule type" value="Genomic_DNA"/>
</dbReference>
<name>A0A395JSR0_9GAMM</name>
<evidence type="ECO:0000256" key="1">
    <source>
        <dbReference type="SAM" id="SignalP"/>
    </source>
</evidence>
<keyword evidence="3" id="KW-1185">Reference proteome</keyword>
<dbReference type="InParanoid" id="A0A395JSR0"/>
<organism evidence="2 3">
    <name type="scientific">Arenicella xantha</name>
    <dbReference type="NCBI Taxonomy" id="644221"/>
    <lineage>
        <taxon>Bacteria</taxon>
        <taxon>Pseudomonadati</taxon>
        <taxon>Pseudomonadota</taxon>
        <taxon>Gammaproteobacteria</taxon>
        <taxon>Arenicellales</taxon>
        <taxon>Arenicellaceae</taxon>
        <taxon>Arenicella</taxon>
    </lineage>
</organism>
<reference evidence="2 3" key="1">
    <citation type="submission" date="2018-06" db="EMBL/GenBank/DDBJ databases">
        <title>Genomic Encyclopedia of Type Strains, Phase IV (KMG-IV): sequencing the most valuable type-strain genomes for metagenomic binning, comparative biology and taxonomic classification.</title>
        <authorList>
            <person name="Goeker M."/>
        </authorList>
    </citation>
    <scope>NUCLEOTIDE SEQUENCE [LARGE SCALE GENOMIC DNA]</scope>
    <source>
        <strain evidence="2 3">DSM 24032</strain>
    </source>
</reference>
<sequence>MRLNLRLSFFCLLMVVLSCSAQALTVGQVQGICAEYDTSCRDNPFLQAYVGGGLDMLATLKEQGTLTGIQLCEPSDELFDVDKILDFLSSAKDDAKAKNAMHQVISYLQREGSC</sequence>
<evidence type="ECO:0000313" key="3">
    <source>
        <dbReference type="Proteomes" id="UP000253083"/>
    </source>
</evidence>
<feature type="signal peptide" evidence="1">
    <location>
        <begin position="1"/>
        <end position="23"/>
    </location>
</feature>
<accession>A0A395JSR0</accession>
<protein>
    <recommendedName>
        <fullName evidence="4">Rap1a immunity protein domain-containing protein</fullName>
    </recommendedName>
</protein>